<reference evidence="9 10" key="1">
    <citation type="submission" date="2017-08" db="EMBL/GenBank/DDBJ databases">
        <title>Infants hospitalized years apart are colonized by the same room-sourced microbial strains.</title>
        <authorList>
            <person name="Brooks B."/>
            <person name="Olm M.R."/>
            <person name="Firek B.A."/>
            <person name="Baker R."/>
            <person name="Thomas B.C."/>
            <person name="Morowitz M.J."/>
            <person name="Banfield J.F."/>
        </authorList>
    </citation>
    <scope>NUCLEOTIDE SEQUENCE [LARGE SCALE GENOMIC DNA]</scope>
    <source>
        <strain evidence="9">S2_003_000_R2_14</strain>
    </source>
</reference>
<evidence type="ECO:0000256" key="7">
    <source>
        <dbReference type="RuleBase" id="RU003435"/>
    </source>
</evidence>
<dbReference type="Gene3D" id="1.10.1370.10">
    <property type="entry name" value="Neurolysin, domain 3"/>
    <property type="match status" value="1"/>
</dbReference>
<dbReference type="Gene3D" id="1.20.1050.40">
    <property type="entry name" value="Endopeptidase. Chain P, domain 1"/>
    <property type="match status" value="1"/>
</dbReference>
<dbReference type="GO" id="GO:0046872">
    <property type="term" value="F:metal ion binding"/>
    <property type="evidence" value="ECO:0007669"/>
    <property type="project" value="UniProtKB-UniRule"/>
</dbReference>
<feature type="domain" description="Peptidase M3A/M3B catalytic" evidence="8">
    <location>
        <begin position="206"/>
        <end position="638"/>
    </location>
</feature>
<dbReference type="Pfam" id="PF01432">
    <property type="entry name" value="Peptidase_M3"/>
    <property type="match status" value="1"/>
</dbReference>
<keyword evidence="2 7" id="KW-0645">Protease</keyword>
<dbReference type="InterPro" id="IPR024077">
    <property type="entry name" value="Neurolysin/TOP_dom2"/>
</dbReference>
<dbReference type="EMBL" id="QFQP01000001">
    <property type="protein sequence ID" value="PZR18809.1"/>
    <property type="molecule type" value="Genomic_DNA"/>
</dbReference>
<dbReference type="CDD" id="cd06455">
    <property type="entry name" value="M3A_TOP"/>
    <property type="match status" value="1"/>
</dbReference>
<evidence type="ECO:0000256" key="1">
    <source>
        <dbReference type="ARBA" id="ARBA00006040"/>
    </source>
</evidence>
<dbReference type="InterPro" id="IPR024080">
    <property type="entry name" value="Neurolysin/TOP_N"/>
</dbReference>
<keyword evidence="4 7" id="KW-0378">Hydrolase</keyword>
<comment type="caution">
    <text evidence="9">The sequence shown here is derived from an EMBL/GenBank/DDBJ whole genome shotgun (WGS) entry which is preliminary data.</text>
</comment>
<keyword evidence="6 7" id="KW-0482">Metalloprotease</keyword>
<comment type="cofactor">
    <cofactor evidence="7">
        <name>Zn(2+)</name>
        <dbReference type="ChEBI" id="CHEBI:29105"/>
    </cofactor>
    <text evidence="7">Binds 1 zinc ion.</text>
</comment>
<dbReference type="Proteomes" id="UP000249061">
    <property type="component" value="Unassembled WGS sequence"/>
</dbReference>
<dbReference type="PANTHER" id="PTHR11804">
    <property type="entry name" value="PROTEASE M3 THIMET OLIGOPEPTIDASE-RELATED"/>
    <property type="match status" value="1"/>
</dbReference>
<evidence type="ECO:0000313" key="10">
    <source>
        <dbReference type="Proteomes" id="UP000249061"/>
    </source>
</evidence>
<dbReference type="InterPro" id="IPR001567">
    <property type="entry name" value="Pept_M3A_M3B_dom"/>
</dbReference>
<dbReference type="InterPro" id="IPR024079">
    <property type="entry name" value="MetalloPept_cat_dom_sf"/>
</dbReference>
<evidence type="ECO:0000256" key="5">
    <source>
        <dbReference type="ARBA" id="ARBA00022833"/>
    </source>
</evidence>
<dbReference type="GO" id="GO:0006508">
    <property type="term" value="P:proteolysis"/>
    <property type="evidence" value="ECO:0007669"/>
    <property type="project" value="UniProtKB-KW"/>
</dbReference>
<dbReference type="GO" id="GO:0006518">
    <property type="term" value="P:peptide metabolic process"/>
    <property type="evidence" value="ECO:0007669"/>
    <property type="project" value="TreeGrafter"/>
</dbReference>
<dbReference type="GO" id="GO:0004222">
    <property type="term" value="F:metalloendopeptidase activity"/>
    <property type="evidence" value="ECO:0007669"/>
    <property type="project" value="InterPro"/>
</dbReference>
<proteinExistence type="inferred from homology"/>
<evidence type="ECO:0000256" key="4">
    <source>
        <dbReference type="ARBA" id="ARBA00022801"/>
    </source>
</evidence>
<dbReference type="AlphaFoldDB" id="A0A2W5TSS0"/>
<gene>
    <name evidence="9" type="ORF">DI536_00010</name>
</gene>
<accession>A0A2W5TSS0</accession>
<dbReference type="InterPro" id="IPR045090">
    <property type="entry name" value="Pept_M3A_M3B"/>
</dbReference>
<evidence type="ECO:0000313" key="9">
    <source>
        <dbReference type="EMBL" id="PZR18809.1"/>
    </source>
</evidence>
<sequence>MNETPKAASLLSGTAADFTATCDATLERARAAVNELKSLPAGNDAKVLALYDEVVTITGNMGARAGLGKEVNPDEKFREACEGCEQKLSAFDVELSLDRGLYDALSKVEQKSLDPVGAFWLFKSLREFRRAGVDRDEATRAKVKSLNEELVKLGQTFGRNIRDDVRKVELDVRELEGLPADWLAAHPATNGKVTVTTNTPDYLPAMIYAKSTKAREALWRAYRERAYPQNVEVLKTLLARRYELATLLGYPNWAAYVTETKMVKTADAARDFIEKGRLATEARAKKDMAMLLERKKKDVPNATSVEPWEHQFYEDRVKAESYGLDTQALRAYFEYGAVKKGVMDTTSTIFGIRYVKVPEAKVWHPDVETFDIFEGDKLLGRIHLDMHPREGKYKHAAQFGMTTGVAGKALPEGALVCNFPRDGELMQHSEVETFFHEFGHLLHEIFAGRQQWAGVSGIRTEWDFVEVPSMLLQEWPLDGTVLKTFAKHHKTGEVIPEALVDQLKRAKEFGVGVDTRRQFFLSAVSLSLHDRAPGFDTTDVLKEVQEKFLPFRREWAPGTHFELGFGHLDGYSAIYYTYQWSTVIAKDLLTQFRAKGLLNPTVATQYRKTVLEPGGSREAGALVNEFLGRPYSFDAFQAWLDGK</sequence>
<evidence type="ECO:0000259" key="8">
    <source>
        <dbReference type="Pfam" id="PF01432"/>
    </source>
</evidence>
<evidence type="ECO:0000256" key="3">
    <source>
        <dbReference type="ARBA" id="ARBA00022723"/>
    </source>
</evidence>
<evidence type="ECO:0000256" key="6">
    <source>
        <dbReference type="ARBA" id="ARBA00023049"/>
    </source>
</evidence>
<dbReference type="Gene3D" id="3.40.390.10">
    <property type="entry name" value="Collagenase (Catalytic Domain)"/>
    <property type="match status" value="1"/>
</dbReference>
<keyword evidence="3 7" id="KW-0479">Metal-binding</keyword>
<dbReference type="SUPFAM" id="SSF55486">
    <property type="entry name" value="Metalloproteases ('zincins'), catalytic domain"/>
    <property type="match status" value="1"/>
</dbReference>
<keyword evidence="5 7" id="KW-0862">Zinc</keyword>
<comment type="similarity">
    <text evidence="1 7">Belongs to the peptidase M3 family.</text>
</comment>
<name>A0A2W5TSS0_9BACT</name>
<evidence type="ECO:0000256" key="2">
    <source>
        <dbReference type="ARBA" id="ARBA00022670"/>
    </source>
</evidence>
<dbReference type="PANTHER" id="PTHR11804:SF84">
    <property type="entry name" value="SACCHAROLYSIN"/>
    <property type="match status" value="1"/>
</dbReference>
<organism evidence="9 10">
    <name type="scientific">Archangium gephyra</name>
    <dbReference type="NCBI Taxonomy" id="48"/>
    <lineage>
        <taxon>Bacteria</taxon>
        <taxon>Pseudomonadati</taxon>
        <taxon>Myxococcota</taxon>
        <taxon>Myxococcia</taxon>
        <taxon>Myxococcales</taxon>
        <taxon>Cystobacterineae</taxon>
        <taxon>Archangiaceae</taxon>
        <taxon>Archangium</taxon>
    </lineage>
</organism>
<protein>
    <submittedName>
        <fullName evidence="9">Peptidase M3</fullName>
    </submittedName>
</protein>